<dbReference type="Pfam" id="PF02798">
    <property type="entry name" value="GST_N"/>
    <property type="match status" value="1"/>
</dbReference>
<accession>A0A1Z4GDP0</accession>
<dbReference type="FunFam" id="3.40.30.10:FF:000039">
    <property type="entry name" value="Glutathione S-transferase domain"/>
    <property type="match status" value="1"/>
</dbReference>
<dbReference type="SFLD" id="SFLDS00019">
    <property type="entry name" value="Glutathione_Transferase_(cytos"/>
    <property type="match status" value="1"/>
</dbReference>
<dbReference type="SUPFAM" id="SSF52833">
    <property type="entry name" value="Thioredoxin-like"/>
    <property type="match status" value="1"/>
</dbReference>
<evidence type="ECO:0000259" key="3">
    <source>
        <dbReference type="PROSITE" id="PS50404"/>
    </source>
</evidence>
<dbReference type="PANTHER" id="PTHR44051">
    <property type="entry name" value="GLUTATHIONE S-TRANSFERASE-RELATED"/>
    <property type="match status" value="1"/>
</dbReference>
<dbReference type="Proteomes" id="UP000218287">
    <property type="component" value="Chromosome"/>
</dbReference>
<dbReference type="CDD" id="cd03046">
    <property type="entry name" value="GST_N_GTT1_like"/>
    <property type="match status" value="1"/>
</dbReference>
<sequence length="185" mass="20923">MLKLYGGAFSRAAIAKWYLEELEIPYEFVQLDMQAGEHHQPEFLQINPMGKVPAIVDEDFQLWESGAILLYLNEKYGKSSASPEERAKIYQWVLFANSTLASGIFTESTREREVPRLLTPLNEIFQKQPFVLGDEFSVADVAVGSILSYIPMMLKLDLSAYPAVLEYINRISERPAFKKGIGGKP</sequence>
<dbReference type="SUPFAM" id="SSF47616">
    <property type="entry name" value="GST C-terminal domain-like"/>
    <property type="match status" value="1"/>
</dbReference>
<dbReference type="PROSITE" id="PS50404">
    <property type="entry name" value="GST_NTER"/>
    <property type="match status" value="1"/>
</dbReference>
<dbReference type="Gene3D" id="3.40.30.10">
    <property type="entry name" value="Glutaredoxin"/>
    <property type="match status" value="1"/>
</dbReference>
<dbReference type="GO" id="GO:0016740">
    <property type="term" value="F:transferase activity"/>
    <property type="evidence" value="ECO:0007669"/>
    <property type="project" value="UniProtKB-KW"/>
</dbReference>
<comment type="similarity">
    <text evidence="1">Belongs to the GST superfamily.</text>
</comment>
<organism evidence="5 6">
    <name type="scientific">Anabaenopsis circularis NIES-21</name>
    <dbReference type="NCBI Taxonomy" id="1085406"/>
    <lineage>
        <taxon>Bacteria</taxon>
        <taxon>Bacillati</taxon>
        <taxon>Cyanobacteriota</taxon>
        <taxon>Cyanophyceae</taxon>
        <taxon>Nostocales</taxon>
        <taxon>Nodulariaceae</taxon>
        <taxon>Anabaenopsis</taxon>
    </lineage>
</organism>
<dbReference type="AlphaFoldDB" id="A0A1Z4GDP0"/>
<evidence type="ECO:0000256" key="2">
    <source>
        <dbReference type="ARBA" id="ARBA00022679"/>
    </source>
</evidence>
<dbReference type="OrthoDB" id="465590at2"/>
<feature type="domain" description="GST C-terminal" evidence="4">
    <location>
        <begin position="82"/>
        <end position="185"/>
    </location>
</feature>
<dbReference type="Pfam" id="PF14497">
    <property type="entry name" value="GST_C_3"/>
    <property type="match status" value="1"/>
</dbReference>
<dbReference type="InterPro" id="IPR004046">
    <property type="entry name" value="GST_C"/>
</dbReference>
<feature type="domain" description="GST N-terminal" evidence="3">
    <location>
        <begin position="1"/>
        <end position="80"/>
    </location>
</feature>
<name>A0A1Z4GDP0_9CYAN</name>
<dbReference type="EMBL" id="AP018174">
    <property type="protein sequence ID" value="BAY15634.1"/>
    <property type="molecule type" value="Genomic_DNA"/>
</dbReference>
<dbReference type="SFLD" id="SFLDG01150">
    <property type="entry name" value="Main.1:_Beta-like"/>
    <property type="match status" value="1"/>
</dbReference>
<dbReference type="PANTHER" id="PTHR44051:SF8">
    <property type="entry name" value="GLUTATHIONE S-TRANSFERASE GSTA"/>
    <property type="match status" value="1"/>
</dbReference>
<reference evidence="5 6" key="1">
    <citation type="submission" date="2017-06" db="EMBL/GenBank/DDBJ databases">
        <title>Genome sequencing of cyanobaciteial culture collection at National Institute for Environmental Studies (NIES).</title>
        <authorList>
            <person name="Hirose Y."/>
            <person name="Shimura Y."/>
            <person name="Fujisawa T."/>
            <person name="Nakamura Y."/>
            <person name="Kawachi M."/>
        </authorList>
    </citation>
    <scope>NUCLEOTIDE SEQUENCE [LARGE SCALE GENOMIC DNA]</scope>
    <source>
        <strain evidence="5 6">NIES-21</strain>
    </source>
</reference>
<proteinExistence type="inferred from homology"/>
<keyword evidence="2 5" id="KW-0808">Transferase</keyword>
<dbReference type="InterPro" id="IPR004045">
    <property type="entry name" value="Glutathione_S-Trfase_N"/>
</dbReference>
<dbReference type="SFLD" id="SFLDG00358">
    <property type="entry name" value="Main_(cytGST)"/>
    <property type="match status" value="1"/>
</dbReference>
<dbReference type="Gene3D" id="1.20.1050.10">
    <property type="match status" value="1"/>
</dbReference>
<dbReference type="InterPro" id="IPR010987">
    <property type="entry name" value="Glutathione-S-Trfase_C-like"/>
</dbReference>
<dbReference type="PROSITE" id="PS50405">
    <property type="entry name" value="GST_CTER"/>
    <property type="match status" value="1"/>
</dbReference>
<evidence type="ECO:0000313" key="5">
    <source>
        <dbReference type="EMBL" id="BAY15634.1"/>
    </source>
</evidence>
<dbReference type="InterPro" id="IPR036249">
    <property type="entry name" value="Thioredoxin-like_sf"/>
</dbReference>
<evidence type="ECO:0000313" key="6">
    <source>
        <dbReference type="Proteomes" id="UP000218287"/>
    </source>
</evidence>
<gene>
    <name evidence="5" type="ORF">NIES21_14520</name>
</gene>
<dbReference type="InterPro" id="IPR036282">
    <property type="entry name" value="Glutathione-S-Trfase_C_sf"/>
</dbReference>
<keyword evidence="6" id="KW-1185">Reference proteome</keyword>
<evidence type="ECO:0000256" key="1">
    <source>
        <dbReference type="ARBA" id="ARBA00007409"/>
    </source>
</evidence>
<protein>
    <submittedName>
        <fullName evidence="5">Glutathione S-transferase</fullName>
    </submittedName>
</protein>
<dbReference type="InterPro" id="IPR040079">
    <property type="entry name" value="Glutathione_S-Trfase"/>
</dbReference>
<evidence type="ECO:0000259" key="4">
    <source>
        <dbReference type="PROSITE" id="PS50405"/>
    </source>
</evidence>